<dbReference type="EMBL" id="AP019860">
    <property type="protein sequence ID" value="BBM85264.1"/>
    <property type="molecule type" value="Genomic_DNA"/>
</dbReference>
<dbReference type="Gene3D" id="1.25.40.10">
    <property type="entry name" value="Tetratricopeptide repeat domain"/>
    <property type="match status" value="3"/>
</dbReference>
<gene>
    <name evidence="3" type="ORF">UABAM_03627</name>
</gene>
<dbReference type="OrthoDB" id="9778733at2"/>
<evidence type="ECO:0000259" key="2">
    <source>
        <dbReference type="Pfam" id="PF14332"/>
    </source>
</evidence>
<organism evidence="3 4">
    <name type="scientific">Uabimicrobium amorphum</name>
    <dbReference type="NCBI Taxonomy" id="2596890"/>
    <lineage>
        <taxon>Bacteria</taxon>
        <taxon>Pseudomonadati</taxon>
        <taxon>Planctomycetota</taxon>
        <taxon>Candidatus Uabimicrobiia</taxon>
        <taxon>Candidatus Uabimicrobiales</taxon>
        <taxon>Candidatus Uabimicrobiaceae</taxon>
        <taxon>Candidatus Uabimicrobium</taxon>
    </lineage>
</organism>
<evidence type="ECO:0000313" key="4">
    <source>
        <dbReference type="Proteomes" id="UP000326354"/>
    </source>
</evidence>
<dbReference type="KEGG" id="uam:UABAM_03627"/>
<sequence length="743" mass="85587">MSEGSKKVGIEIIGLSGVLQDLQNNRRTTILYAYSNDHDKEKYVYFKEGLIKLVTSPNRSSVLAEGLQRAFNLVDDETLSSAFQEQLSSGKHLTTVLREIGADDNFIVDVCGFQISEEIYDLFLWEDLQIELIDDIDHEKFPEELLALPIAIEVDFLLMEAARRSDEWKKITGILPSGKDVAYISEDIYDDNLTAEIMHILSLLDSVHDFDEIIKDCRISEFHAWEIFAQLYEAGYIALRTAEELKELASLDEFSDDLFKRIKLYERAEELGDNSIETITWLAEAYQQGDLINKAVRKYKQLGEQYVELEQYDGAIRAYKEVLDVFQDDMDAHEKYIDALFKKGNFQDGAKASITYSDKLSIIDKRRAILALENAYQHNPLSPEVLEKMAKLYCDLSETVDAMFTYTTVANLYKSRGLYQDTIDAYHKILELDYANIEARIKLADTYLIMGQHDKGIAEYKHLGDILTDAGFSDNPFTYTYLINICEKIIEFEPTNLSAREWLADTYIFKKEYDKAKEVLVDLLSFLENANNPEELLSILQKLVEIEPQNRSYLKKLAHIYKRLNLFDDAARDFIHTGEICLNEASKQEMAGKADDARRLQEEALEAFNEVLTMNPFDLEIRQKRAELLHKLNHVESAIEEYKLICHMTKAVNNYHDALTALFHIVELAPEHDPSAFLDMAKLCERQNKNDLAINFYKKYAIFNLEKGDLGEVMQSCRRLSILSPGDEEVKKWRDLVSYVMKG</sequence>
<dbReference type="PANTHER" id="PTHR12558">
    <property type="entry name" value="CELL DIVISION CYCLE 16,23,27"/>
    <property type="match status" value="1"/>
</dbReference>
<dbReference type="Pfam" id="PF13432">
    <property type="entry name" value="TPR_16"/>
    <property type="match status" value="1"/>
</dbReference>
<dbReference type="SMART" id="SM00028">
    <property type="entry name" value="TPR"/>
    <property type="match status" value="5"/>
</dbReference>
<feature type="domain" description="PatA-like N-terminal" evidence="2">
    <location>
        <begin position="13"/>
        <end position="169"/>
    </location>
</feature>
<keyword evidence="1" id="KW-0802">TPR repeat</keyword>
<dbReference type="PROSITE" id="PS50005">
    <property type="entry name" value="TPR"/>
    <property type="match status" value="2"/>
</dbReference>
<dbReference type="PANTHER" id="PTHR12558:SF13">
    <property type="entry name" value="CELL DIVISION CYCLE PROTEIN 27 HOMOLOG"/>
    <property type="match status" value="1"/>
</dbReference>
<dbReference type="InterPro" id="IPR019734">
    <property type="entry name" value="TPR_rpt"/>
</dbReference>
<dbReference type="AlphaFoldDB" id="A0A5S9F577"/>
<proteinExistence type="predicted"/>
<feature type="repeat" description="TPR" evidence="1">
    <location>
        <begin position="403"/>
        <end position="436"/>
    </location>
</feature>
<reference evidence="3 4" key="1">
    <citation type="submission" date="2019-08" db="EMBL/GenBank/DDBJ databases">
        <title>Complete genome sequence of Candidatus Uab amorphum.</title>
        <authorList>
            <person name="Shiratori T."/>
            <person name="Suzuki S."/>
            <person name="Kakizawa Y."/>
            <person name="Ishida K."/>
        </authorList>
    </citation>
    <scope>NUCLEOTIDE SEQUENCE [LARGE SCALE GENOMIC DNA]</scope>
    <source>
        <strain evidence="3 4">SRT547</strain>
    </source>
</reference>
<accession>A0A5S9F577</accession>
<name>A0A5S9F577_UABAM</name>
<evidence type="ECO:0000313" key="3">
    <source>
        <dbReference type="EMBL" id="BBM85264.1"/>
    </source>
</evidence>
<protein>
    <recommendedName>
        <fullName evidence="2">PatA-like N-terminal domain-containing protein</fullName>
    </recommendedName>
</protein>
<evidence type="ECO:0000256" key="1">
    <source>
        <dbReference type="PROSITE-ProRule" id="PRU00339"/>
    </source>
</evidence>
<dbReference type="Pfam" id="PF14332">
    <property type="entry name" value="DUF4388"/>
    <property type="match status" value="1"/>
</dbReference>
<dbReference type="Proteomes" id="UP000326354">
    <property type="component" value="Chromosome"/>
</dbReference>
<dbReference type="RefSeq" id="WP_151969374.1">
    <property type="nucleotide sequence ID" value="NZ_AP019860.1"/>
</dbReference>
<dbReference type="InterPro" id="IPR011990">
    <property type="entry name" value="TPR-like_helical_dom_sf"/>
</dbReference>
<dbReference type="SUPFAM" id="SSF48452">
    <property type="entry name" value="TPR-like"/>
    <property type="match status" value="2"/>
</dbReference>
<keyword evidence="4" id="KW-1185">Reference proteome</keyword>
<dbReference type="InterPro" id="IPR025497">
    <property type="entry name" value="PatA-like_N"/>
</dbReference>
<feature type="repeat" description="TPR" evidence="1">
    <location>
        <begin position="296"/>
        <end position="329"/>
    </location>
</feature>